<feature type="chain" id="PRO_5046558676" evidence="2">
    <location>
        <begin position="19"/>
        <end position="456"/>
    </location>
</feature>
<dbReference type="SUPFAM" id="SSF53850">
    <property type="entry name" value="Periplasmic binding protein-like II"/>
    <property type="match status" value="1"/>
</dbReference>
<accession>A0ABW4YQS4</accession>
<evidence type="ECO:0000313" key="3">
    <source>
        <dbReference type="EMBL" id="MFD2118089.1"/>
    </source>
</evidence>
<dbReference type="RefSeq" id="WP_377775660.1">
    <property type="nucleotide sequence ID" value="NZ_JBHUHO010000049.1"/>
</dbReference>
<evidence type="ECO:0000313" key="4">
    <source>
        <dbReference type="Proteomes" id="UP001597362"/>
    </source>
</evidence>
<reference evidence="4" key="1">
    <citation type="journal article" date="2019" name="Int. J. Syst. Evol. Microbiol.">
        <title>The Global Catalogue of Microorganisms (GCM) 10K type strain sequencing project: providing services to taxonomists for standard genome sequencing and annotation.</title>
        <authorList>
            <consortium name="The Broad Institute Genomics Platform"/>
            <consortium name="The Broad Institute Genome Sequencing Center for Infectious Disease"/>
            <person name="Wu L."/>
            <person name="Ma J."/>
        </authorList>
    </citation>
    <scope>NUCLEOTIDE SEQUENCE [LARGE SCALE GENOMIC DNA]</scope>
    <source>
        <strain evidence="4">GH52</strain>
    </source>
</reference>
<dbReference type="PROSITE" id="PS51257">
    <property type="entry name" value="PROKAR_LIPOPROTEIN"/>
    <property type="match status" value="1"/>
</dbReference>
<dbReference type="PANTHER" id="PTHR43649:SF17">
    <property type="entry name" value="ABC TRANSPORTER SOLUTE BINDING PROTEIN-SUGAR TRANSPORT"/>
    <property type="match status" value="1"/>
</dbReference>
<name>A0ABW4YQS4_9BACL</name>
<comment type="caution">
    <text evidence="3">The sequence shown here is derived from an EMBL/GenBank/DDBJ whole genome shotgun (WGS) entry which is preliminary data.</text>
</comment>
<feature type="compositionally biased region" description="Low complexity" evidence="1">
    <location>
        <begin position="28"/>
        <end position="46"/>
    </location>
</feature>
<dbReference type="PANTHER" id="PTHR43649">
    <property type="entry name" value="ARABINOSE-BINDING PROTEIN-RELATED"/>
    <property type="match status" value="1"/>
</dbReference>
<dbReference type="InterPro" id="IPR006059">
    <property type="entry name" value="SBP"/>
</dbReference>
<evidence type="ECO:0000256" key="1">
    <source>
        <dbReference type="SAM" id="MobiDB-lite"/>
    </source>
</evidence>
<dbReference type="Pfam" id="PF01547">
    <property type="entry name" value="SBP_bac_1"/>
    <property type="match status" value="1"/>
</dbReference>
<dbReference type="InterPro" id="IPR050490">
    <property type="entry name" value="Bact_solute-bd_prot1"/>
</dbReference>
<proteinExistence type="predicted"/>
<organism evidence="3 4">
    <name type="scientific">Paenibacillus yanchengensis</name>
    <dbReference type="NCBI Taxonomy" id="2035833"/>
    <lineage>
        <taxon>Bacteria</taxon>
        <taxon>Bacillati</taxon>
        <taxon>Bacillota</taxon>
        <taxon>Bacilli</taxon>
        <taxon>Bacillales</taxon>
        <taxon>Paenibacillaceae</taxon>
        <taxon>Paenibacillus</taxon>
    </lineage>
</organism>
<protein>
    <submittedName>
        <fullName evidence="3">ABC transporter substrate-binding protein</fullName>
    </submittedName>
</protein>
<dbReference type="Gene3D" id="3.40.190.10">
    <property type="entry name" value="Periplasmic binding protein-like II"/>
    <property type="match status" value="1"/>
</dbReference>
<feature type="region of interest" description="Disordered" evidence="1">
    <location>
        <begin position="28"/>
        <end position="59"/>
    </location>
</feature>
<dbReference type="EMBL" id="JBHUHO010000049">
    <property type="protein sequence ID" value="MFD2118089.1"/>
    <property type="molecule type" value="Genomic_DNA"/>
</dbReference>
<evidence type="ECO:0000256" key="2">
    <source>
        <dbReference type="SAM" id="SignalP"/>
    </source>
</evidence>
<keyword evidence="2" id="KW-0732">Signal</keyword>
<keyword evidence="4" id="KW-1185">Reference proteome</keyword>
<feature type="signal peptide" evidence="2">
    <location>
        <begin position="1"/>
        <end position="18"/>
    </location>
</feature>
<sequence length="456" mass="51902">MRKSFVVMLFFSLLLLLAACSDSSSDNNNNVSSSNSIQSSNTNQQQEVDQAEEKQQEQVVLPEPEGELTWFGFAGEQHFEDFFAQYLREKFPKLKINYIAQTNEQRIEQVLASGTAVDLYFSSAGELFEDFIPANMAQDLTPYIKQYGINLDTIDDAYLEQVSIDEKLYLLPVSENKFVMYYNKDIFDRFGVDYPRDGMTWGEALELSKKITRNEGGKQYVGLWLSPKHYMRAAQNSATFIDRDTNKATVNNDDWKLIFEKIFSDFTRDPGVQQKARDRWLAHNDFNKDFVVGMYVYTSGWLNTHEESLAMNWDIAAIPQLEEYPGLTAQPNATYVGISANSAKQEIAMQVVSYLLSEEYQIEVSKRGAITPLSTPAVRDAAFADFPFTDKNIPALFYGQLAPGRAITEYDEIVIEEAFAKDIIVEIVRGNMDVNSALRYAEDKANKLIEERLASE</sequence>
<dbReference type="Proteomes" id="UP001597362">
    <property type="component" value="Unassembled WGS sequence"/>
</dbReference>
<gene>
    <name evidence="3" type="ORF">ACFSJH_20520</name>
</gene>